<evidence type="ECO:0000313" key="2">
    <source>
        <dbReference type="Proteomes" id="UP000263486"/>
    </source>
</evidence>
<dbReference type="Proteomes" id="UP000263486">
    <property type="component" value="Unassembled WGS sequence"/>
</dbReference>
<accession>A0ABX9KDY2</accession>
<reference evidence="1 2" key="1">
    <citation type="submission" date="2018-08" db="EMBL/GenBank/DDBJ databases">
        <title>Draft genome sequence of Psychrilyobacter sp. strain SD5 isolated from Black Sea water.</title>
        <authorList>
            <person name="Yadav S."/>
            <person name="Villanueva L."/>
            <person name="Damste J.S.S."/>
        </authorList>
    </citation>
    <scope>NUCLEOTIDE SEQUENCE [LARGE SCALE GENOMIC DNA]</scope>
    <source>
        <strain evidence="1 2">SD5</strain>
    </source>
</reference>
<dbReference type="RefSeq" id="WP_114643341.1">
    <property type="nucleotide sequence ID" value="NZ_JAACIO010000030.1"/>
</dbReference>
<keyword evidence="2" id="KW-1185">Reference proteome</keyword>
<proteinExistence type="predicted"/>
<comment type="caution">
    <text evidence="1">The sequence shown here is derived from an EMBL/GenBank/DDBJ whole genome shotgun (WGS) entry which is preliminary data.</text>
</comment>
<sequence length="223" mass="25577">MCDRTKLIEYIGKTASSVIGIGNPPLGVALYAATELSQILFSFSEGRSQIRGKKVVSFLEEAMRFIENEIEDIDQAFLEGEYFIEVLEKIFIKVANNTSEYKKDIFKQIFRNEIKRSTPNGLSATFLNIIPELDDIEIKMLKYISENQLPLIIGSENNWINVEKIKEHLINIGIDQAIIDERFEMYLYDLKFKGLLSNQELIGIENIRVTPLSEGLIKYIKAE</sequence>
<protein>
    <recommendedName>
        <fullName evidence="3">DUF4393 domain-containing protein</fullName>
    </recommendedName>
</protein>
<organism evidence="1 2">
    <name type="scientific">Psychrilyobacter piezotolerans</name>
    <dbReference type="NCBI Taxonomy" id="2293438"/>
    <lineage>
        <taxon>Bacteria</taxon>
        <taxon>Fusobacteriati</taxon>
        <taxon>Fusobacteriota</taxon>
        <taxon>Fusobacteriia</taxon>
        <taxon>Fusobacteriales</taxon>
        <taxon>Fusobacteriaceae</taxon>
        <taxon>Psychrilyobacter</taxon>
    </lineage>
</organism>
<name>A0ABX9KDY2_9FUSO</name>
<gene>
    <name evidence="1" type="ORF">DYH56_13150</name>
</gene>
<dbReference type="EMBL" id="QUAJ01000030">
    <property type="protein sequence ID" value="REI39839.1"/>
    <property type="molecule type" value="Genomic_DNA"/>
</dbReference>
<evidence type="ECO:0000313" key="1">
    <source>
        <dbReference type="EMBL" id="REI39839.1"/>
    </source>
</evidence>
<evidence type="ECO:0008006" key="3">
    <source>
        <dbReference type="Google" id="ProtNLM"/>
    </source>
</evidence>